<dbReference type="InterPro" id="IPR029058">
    <property type="entry name" value="AB_hydrolase_fold"/>
</dbReference>
<keyword evidence="1" id="KW-0575">Peroxidase</keyword>
<dbReference type="InterPro" id="IPR000073">
    <property type="entry name" value="AB_hydrolase_1"/>
</dbReference>
<dbReference type="EMBL" id="RKLP01000001">
    <property type="protein sequence ID" value="RVW11549.1"/>
    <property type="molecule type" value="Genomic_DNA"/>
</dbReference>
<comment type="caution">
    <text evidence="3">The sequence shown here is derived from an EMBL/GenBank/DDBJ whole genome shotgun (WGS) entry which is preliminary data.</text>
</comment>
<sequence length="364" mass="38686">MNLLNRLGLFGGVAGVAAIGTLAGLNVVKAVTTRRGPEIYGSEDFDLMSRDRSRVVPTEDDVPLLVREVGPADAPLTVIFVHGYCLRMESWHFQRTQLAQVWGDTARMVFYDQRGHGESGMPAAESCTIAQLGRDLAAVIDAVAPSGPVVLVGHSMGGMTILAMARQFPELFDDKVIGVGLLATTAAGLNKSGLGRNLNNPVIDAFRLAVRTAPGVVQQARGAARAIISPIMRAASYGTEVSPRLVAFSDGMLGDISVVTIVNFLESLELHDESEALPVLADTPALVLCGDTDMIIPFPSSRSLAAALPRSELVRVRGAGHLVELEFPQVTSDAIDRLVRRAVSSRENRENAAPAGELEQTDVG</sequence>
<keyword evidence="3" id="KW-0378">Hydrolase</keyword>
<name>A0A3S3AJH4_9NOCA</name>
<dbReference type="InterPro" id="IPR050471">
    <property type="entry name" value="AB_hydrolase"/>
</dbReference>
<dbReference type="Pfam" id="PF12697">
    <property type="entry name" value="Abhydrolase_6"/>
    <property type="match status" value="1"/>
</dbReference>
<feature type="domain" description="AB hydrolase-1" evidence="2">
    <location>
        <begin position="78"/>
        <end position="333"/>
    </location>
</feature>
<evidence type="ECO:0000313" key="4">
    <source>
        <dbReference type="Proteomes" id="UP000286208"/>
    </source>
</evidence>
<dbReference type="InterPro" id="IPR000639">
    <property type="entry name" value="Epox_hydrolase-like"/>
</dbReference>
<gene>
    <name evidence="3" type="ORF">EGT67_03880</name>
</gene>
<accession>A0A3S3AJH4</accession>
<dbReference type="PRINTS" id="PR00412">
    <property type="entry name" value="EPOXHYDRLASE"/>
</dbReference>
<dbReference type="AlphaFoldDB" id="A0A3S3AJH4"/>
<evidence type="ECO:0000256" key="1">
    <source>
        <dbReference type="ARBA" id="ARBA00022559"/>
    </source>
</evidence>
<dbReference type="OrthoDB" id="5422338at2"/>
<evidence type="ECO:0000313" key="3">
    <source>
        <dbReference type="EMBL" id="RVW11549.1"/>
    </source>
</evidence>
<dbReference type="GO" id="GO:0016787">
    <property type="term" value="F:hydrolase activity"/>
    <property type="evidence" value="ECO:0007669"/>
    <property type="project" value="UniProtKB-KW"/>
</dbReference>
<dbReference type="Proteomes" id="UP000286208">
    <property type="component" value="Unassembled WGS sequence"/>
</dbReference>
<dbReference type="GO" id="GO:0004601">
    <property type="term" value="F:peroxidase activity"/>
    <property type="evidence" value="ECO:0007669"/>
    <property type="project" value="UniProtKB-KW"/>
</dbReference>
<dbReference type="SUPFAM" id="SSF53474">
    <property type="entry name" value="alpha/beta-Hydrolases"/>
    <property type="match status" value="1"/>
</dbReference>
<organism evidence="3 4">
    <name type="scientific">Prescottella agglutinans</name>
    <dbReference type="NCBI Taxonomy" id="1644129"/>
    <lineage>
        <taxon>Bacteria</taxon>
        <taxon>Bacillati</taxon>
        <taxon>Actinomycetota</taxon>
        <taxon>Actinomycetes</taxon>
        <taxon>Mycobacteriales</taxon>
        <taxon>Nocardiaceae</taxon>
        <taxon>Prescottella</taxon>
    </lineage>
</organism>
<dbReference type="Gene3D" id="3.40.50.1820">
    <property type="entry name" value="alpha/beta hydrolase"/>
    <property type="match status" value="1"/>
</dbReference>
<dbReference type="RefSeq" id="WP_127914674.1">
    <property type="nucleotide sequence ID" value="NZ_RKLP01000001.1"/>
</dbReference>
<reference evidence="3 4" key="1">
    <citation type="submission" date="2018-11" db="EMBL/GenBank/DDBJ databases">
        <title>Rhodococcus spongicola sp. nov. and Rhodococcus xishaensis sp. nov. from marine sponges.</title>
        <authorList>
            <person name="Li L."/>
            <person name="Lin H.W."/>
        </authorList>
    </citation>
    <scope>NUCLEOTIDE SEQUENCE [LARGE SCALE GENOMIC DNA]</scope>
    <source>
        <strain evidence="3 4">CCTCC AB2014297</strain>
    </source>
</reference>
<proteinExistence type="predicted"/>
<keyword evidence="4" id="KW-1185">Reference proteome</keyword>
<evidence type="ECO:0000259" key="2">
    <source>
        <dbReference type="Pfam" id="PF12697"/>
    </source>
</evidence>
<dbReference type="PANTHER" id="PTHR43433:SF1">
    <property type="entry name" value="BLL5160 PROTEIN"/>
    <property type="match status" value="1"/>
</dbReference>
<protein>
    <submittedName>
        <fullName evidence="3">Alpha/beta hydrolase</fullName>
    </submittedName>
</protein>
<keyword evidence="1" id="KW-0560">Oxidoreductase</keyword>
<dbReference type="PANTHER" id="PTHR43433">
    <property type="entry name" value="HYDROLASE, ALPHA/BETA FOLD FAMILY PROTEIN"/>
    <property type="match status" value="1"/>
</dbReference>